<dbReference type="EMBL" id="JAQLKE010000004">
    <property type="protein sequence ID" value="MDB7082964.1"/>
    <property type="molecule type" value="Genomic_DNA"/>
</dbReference>
<dbReference type="GO" id="GO:0043709">
    <property type="term" value="P:cell adhesion involved in single-species biofilm formation"/>
    <property type="evidence" value="ECO:0007669"/>
    <property type="project" value="TreeGrafter"/>
</dbReference>
<dbReference type="Proteomes" id="UP000261032">
    <property type="component" value="Unassembled WGS sequence"/>
</dbReference>
<dbReference type="InterPro" id="IPR000160">
    <property type="entry name" value="GGDEF_dom"/>
</dbReference>
<feature type="transmembrane region" description="Helical" evidence="1">
    <location>
        <begin position="97"/>
        <end position="115"/>
    </location>
</feature>
<evidence type="ECO:0000313" key="4">
    <source>
        <dbReference type="EMBL" id="RGD87239.1"/>
    </source>
</evidence>
<dbReference type="GO" id="GO:0005886">
    <property type="term" value="C:plasma membrane"/>
    <property type="evidence" value="ECO:0007669"/>
    <property type="project" value="TreeGrafter"/>
</dbReference>
<dbReference type="InterPro" id="IPR050469">
    <property type="entry name" value="Diguanylate_Cyclase"/>
</dbReference>
<dbReference type="PANTHER" id="PTHR45138">
    <property type="entry name" value="REGULATORY COMPONENTS OF SENSORY TRANSDUCTION SYSTEM"/>
    <property type="match status" value="1"/>
</dbReference>
<dbReference type="AlphaFoldDB" id="A0A3E3EHJ4"/>
<dbReference type="InterPro" id="IPR043128">
    <property type="entry name" value="Rev_trsase/Diguanyl_cyclase"/>
</dbReference>
<protein>
    <submittedName>
        <fullName evidence="4">GGDEF domain-containing protein</fullName>
    </submittedName>
</protein>
<dbReference type="EMBL" id="QUSL01000001">
    <property type="protein sequence ID" value="RGD87239.1"/>
    <property type="molecule type" value="Genomic_DNA"/>
</dbReference>
<feature type="transmembrane region" description="Helical" evidence="1">
    <location>
        <begin position="34"/>
        <end position="53"/>
    </location>
</feature>
<dbReference type="Gene3D" id="3.30.70.270">
    <property type="match status" value="1"/>
</dbReference>
<keyword evidence="1" id="KW-0812">Transmembrane</keyword>
<dbReference type="NCBIfam" id="TIGR00254">
    <property type="entry name" value="GGDEF"/>
    <property type="match status" value="1"/>
</dbReference>
<sequence>MKLLSLTEKIKLTKQQELEFIDVLEDDIKKYFRIPIFFIMLFQIYNMVYVSVYTDFTYYTKSSKIYMLLYTLMFIICVLGLILLHKKNVKKGLLLKVQNYYIVFLIMWSLAVTIYDNRVSNNISVHIITMLSIAILVYLPPKLFVPLYLFSDIILITGIELVKHGEPLGSHYSIYVNSTWLTIMALFVGYYHYQSMRQTFLNQSIILEKNRMIEEKSAELDFIAHHDSLTGLQNRRYLANCLNNIYLESRDSQLKTGVFIIDIDDFKSYNDTFGHIKGDECLKRVSNALNLCLSEGFLIRYGGEEFVYLLKNTDLEEMQRIGTELCHTVERLHLLMPNTSSREYLTVSIGGAIGVLNGEESWQAVLEQADQALYKAKNTNKNKCICAVE</sequence>
<organism evidence="4 5">
    <name type="scientific">Thomasclavelia ramosa</name>
    <dbReference type="NCBI Taxonomy" id="1547"/>
    <lineage>
        <taxon>Bacteria</taxon>
        <taxon>Bacillati</taxon>
        <taxon>Bacillota</taxon>
        <taxon>Erysipelotrichia</taxon>
        <taxon>Erysipelotrichales</taxon>
        <taxon>Coprobacillaceae</taxon>
        <taxon>Thomasclavelia</taxon>
    </lineage>
</organism>
<dbReference type="SUPFAM" id="SSF55073">
    <property type="entry name" value="Nucleotide cyclase"/>
    <property type="match status" value="1"/>
</dbReference>
<dbReference type="PANTHER" id="PTHR45138:SF9">
    <property type="entry name" value="DIGUANYLATE CYCLASE DGCM-RELATED"/>
    <property type="match status" value="1"/>
</dbReference>
<evidence type="ECO:0000259" key="2">
    <source>
        <dbReference type="PROSITE" id="PS50887"/>
    </source>
</evidence>
<reference evidence="3" key="2">
    <citation type="submission" date="2023-01" db="EMBL/GenBank/DDBJ databases">
        <title>Human gut microbiome strain richness.</title>
        <authorList>
            <person name="Chen-Liaw A."/>
        </authorList>
    </citation>
    <scope>NUCLEOTIDE SEQUENCE</scope>
    <source>
        <strain evidence="3">1001217st2_G6_1001217B_191108</strain>
    </source>
</reference>
<dbReference type="Proteomes" id="UP001211987">
    <property type="component" value="Unassembled WGS sequence"/>
</dbReference>
<dbReference type="FunFam" id="3.30.70.270:FF:000001">
    <property type="entry name" value="Diguanylate cyclase domain protein"/>
    <property type="match status" value="1"/>
</dbReference>
<dbReference type="InterPro" id="IPR029787">
    <property type="entry name" value="Nucleotide_cyclase"/>
</dbReference>
<name>A0A3E3EHJ4_9FIRM</name>
<feature type="transmembrane region" description="Helical" evidence="1">
    <location>
        <begin position="145"/>
        <end position="162"/>
    </location>
</feature>
<evidence type="ECO:0000256" key="1">
    <source>
        <dbReference type="SAM" id="Phobius"/>
    </source>
</evidence>
<comment type="caution">
    <text evidence="4">The sequence shown here is derived from an EMBL/GenBank/DDBJ whole genome shotgun (WGS) entry which is preliminary data.</text>
</comment>
<feature type="domain" description="GGDEF" evidence="2">
    <location>
        <begin position="254"/>
        <end position="389"/>
    </location>
</feature>
<evidence type="ECO:0000313" key="5">
    <source>
        <dbReference type="Proteomes" id="UP000261032"/>
    </source>
</evidence>
<accession>A0A3E3EHJ4</accession>
<feature type="transmembrane region" description="Helical" evidence="1">
    <location>
        <begin position="174"/>
        <end position="193"/>
    </location>
</feature>
<dbReference type="Pfam" id="PF00990">
    <property type="entry name" value="GGDEF"/>
    <property type="match status" value="1"/>
</dbReference>
<dbReference type="GO" id="GO:1902201">
    <property type="term" value="P:negative regulation of bacterial-type flagellum-dependent cell motility"/>
    <property type="evidence" value="ECO:0007669"/>
    <property type="project" value="TreeGrafter"/>
</dbReference>
<proteinExistence type="predicted"/>
<gene>
    <name evidence="4" type="ORF">DXB93_00795</name>
    <name evidence="3" type="ORF">PM738_04050</name>
</gene>
<feature type="transmembrane region" description="Helical" evidence="1">
    <location>
        <begin position="65"/>
        <end position="85"/>
    </location>
</feature>
<dbReference type="GO" id="GO:0052621">
    <property type="term" value="F:diguanylate cyclase activity"/>
    <property type="evidence" value="ECO:0007669"/>
    <property type="project" value="TreeGrafter"/>
</dbReference>
<dbReference type="PROSITE" id="PS50887">
    <property type="entry name" value="GGDEF"/>
    <property type="match status" value="1"/>
</dbReference>
<keyword evidence="1" id="KW-0472">Membrane</keyword>
<dbReference type="RefSeq" id="WP_003538808.1">
    <property type="nucleotide sequence ID" value="NZ_BAABXX010000001.1"/>
</dbReference>
<reference evidence="4 5" key="1">
    <citation type="submission" date="2018-08" db="EMBL/GenBank/DDBJ databases">
        <title>A genome reference for cultivated species of the human gut microbiota.</title>
        <authorList>
            <person name="Zou Y."/>
            <person name="Xue W."/>
            <person name="Luo G."/>
        </authorList>
    </citation>
    <scope>NUCLEOTIDE SEQUENCE [LARGE SCALE GENOMIC DNA]</scope>
    <source>
        <strain evidence="4 5">OM06-4</strain>
    </source>
</reference>
<evidence type="ECO:0000313" key="3">
    <source>
        <dbReference type="EMBL" id="MDB7082964.1"/>
    </source>
</evidence>
<dbReference type="CDD" id="cd01949">
    <property type="entry name" value="GGDEF"/>
    <property type="match status" value="1"/>
</dbReference>
<dbReference type="SMART" id="SM00267">
    <property type="entry name" value="GGDEF"/>
    <property type="match status" value="1"/>
</dbReference>
<keyword evidence="1" id="KW-1133">Transmembrane helix</keyword>